<dbReference type="InterPro" id="IPR007657">
    <property type="entry name" value="Glycosyltransferase_61"/>
</dbReference>
<dbReference type="EMBL" id="BEYU01000005">
    <property type="protein sequence ID" value="GBG24330.1"/>
    <property type="molecule type" value="Genomic_DNA"/>
</dbReference>
<evidence type="ECO:0000256" key="3">
    <source>
        <dbReference type="ARBA" id="ARBA00022679"/>
    </source>
</evidence>
<keyword evidence="12" id="KW-0472">Membrane</keyword>
<keyword evidence="4" id="KW-0732">Signal</keyword>
<proteinExistence type="predicted"/>
<dbReference type="Proteomes" id="UP000241890">
    <property type="component" value="Unassembled WGS sequence"/>
</dbReference>
<evidence type="ECO:0000256" key="2">
    <source>
        <dbReference type="ARBA" id="ARBA00022676"/>
    </source>
</evidence>
<name>A0A2R5G006_9STRA</name>
<reference evidence="14 15" key="1">
    <citation type="submission" date="2017-12" db="EMBL/GenBank/DDBJ databases">
        <title>Sequencing, de novo assembly and annotation of complete genome of a new Thraustochytrid species, strain FCC1311.</title>
        <authorList>
            <person name="Sedici K."/>
            <person name="Godart F."/>
            <person name="Aiese Cigliano R."/>
            <person name="Sanseverino W."/>
            <person name="Barakat M."/>
            <person name="Ortet P."/>
            <person name="Marechal E."/>
            <person name="Cagnac O."/>
            <person name="Amato A."/>
        </authorList>
    </citation>
    <scope>NUCLEOTIDE SEQUENCE [LARGE SCALE GENOMIC DNA]</scope>
</reference>
<accession>A0A2R5G006</accession>
<keyword evidence="6" id="KW-0325">Glycoprotein</keyword>
<dbReference type="InParanoid" id="A0A2R5G006"/>
<dbReference type="OrthoDB" id="1892506at2759"/>
<organism evidence="14 15">
    <name type="scientific">Hondaea fermentalgiana</name>
    <dbReference type="NCBI Taxonomy" id="2315210"/>
    <lineage>
        <taxon>Eukaryota</taxon>
        <taxon>Sar</taxon>
        <taxon>Stramenopiles</taxon>
        <taxon>Bigyra</taxon>
        <taxon>Labyrinthulomycetes</taxon>
        <taxon>Thraustochytrida</taxon>
        <taxon>Thraustochytriidae</taxon>
        <taxon>Hondaea</taxon>
    </lineage>
</organism>
<evidence type="ECO:0000256" key="1">
    <source>
        <dbReference type="ARBA" id="ARBA00011970"/>
    </source>
</evidence>
<evidence type="ECO:0000256" key="9">
    <source>
        <dbReference type="ARBA" id="ARBA00048317"/>
    </source>
</evidence>
<evidence type="ECO:0000313" key="14">
    <source>
        <dbReference type="EMBL" id="GBG24330.1"/>
    </source>
</evidence>
<protein>
    <recommendedName>
        <fullName evidence="7">EGF domain-specific O-linked N-acetylglucosamine transferase</fullName>
        <ecNumber evidence="1">2.4.1.255</ecNumber>
    </recommendedName>
    <alternativeName>
        <fullName evidence="8">Extracellular O-linked N-acetylglucosamine transferase</fullName>
    </alternativeName>
</protein>
<evidence type="ECO:0000313" key="15">
    <source>
        <dbReference type="Proteomes" id="UP000241890"/>
    </source>
</evidence>
<evidence type="ECO:0000256" key="6">
    <source>
        <dbReference type="ARBA" id="ARBA00023180"/>
    </source>
</evidence>
<comment type="catalytic activity">
    <reaction evidence="10">
        <text>L-threonyl-[protein] + UDP-N-acetyl-alpha-D-glucosamine = 3-O-(N-acetyl-beta-D-glucosaminyl)-L-threonyl-[protein] + UDP + H(+)</text>
        <dbReference type="Rhea" id="RHEA:48908"/>
        <dbReference type="Rhea" id="RHEA-COMP:11060"/>
        <dbReference type="Rhea" id="RHEA-COMP:12252"/>
        <dbReference type="ChEBI" id="CHEBI:15378"/>
        <dbReference type="ChEBI" id="CHEBI:30013"/>
        <dbReference type="ChEBI" id="CHEBI:57705"/>
        <dbReference type="ChEBI" id="CHEBI:58223"/>
        <dbReference type="ChEBI" id="CHEBI:90840"/>
        <dbReference type="EC" id="2.4.1.255"/>
    </reaction>
</comment>
<keyword evidence="12" id="KW-0812">Transmembrane</keyword>
<dbReference type="AlphaFoldDB" id="A0A2R5G006"/>
<keyword evidence="12" id="KW-1133">Transmembrane helix</keyword>
<dbReference type="Pfam" id="PF04577">
    <property type="entry name" value="Glyco_transf_61"/>
    <property type="match status" value="1"/>
</dbReference>
<keyword evidence="15" id="KW-1185">Reference proteome</keyword>
<evidence type="ECO:0000256" key="5">
    <source>
        <dbReference type="ARBA" id="ARBA00022824"/>
    </source>
</evidence>
<dbReference type="PANTHER" id="PTHR20961:SF148">
    <property type="entry name" value="EGF DOMAIN-SPECIFIC O-LINKED N-ACETYLGLUCOSAMINE TRANSFERASE"/>
    <property type="match status" value="1"/>
</dbReference>
<gene>
    <name evidence="14" type="ORF">FCC1311_005482</name>
</gene>
<keyword evidence="2" id="KW-0328">Glycosyltransferase</keyword>
<evidence type="ECO:0000256" key="11">
    <source>
        <dbReference type="SAM" id="Coils"/>
    </source>
</evidence>
<evidence type="ECO:0000256" key="4">
    <source>
        <dbReference type="ARBA" id="ARBA00022729"/>
    </source>
</evidence>
<feature type="coiled-coil region" evidence="11">
    <location>
        <begin position="93"/>
        <end position="123"/>
    </location>
</feature>
<feature type="domain" description="Glycosyltransferase 61 catalytic" evidence="13">
    <location>
        <begin position="364"/>
        <end position="471"/>
    </location>
</feature>
<sequence>MEPRFSSVPRAEGRQNLKVLVRLGLIVLLGIVTLGSLIRAGTAWQSGDNTMSAVDVEKALPSFLRSGSSWAFQDTSEVGVDDVNTENGASVQIEVHEASLDRAQEEEEEDEREMRELELAKRHDLWVEPKRLNVDEVCKRMFGNGYTNIVQICNGEKASMDCWYSPTSRGAVCEGSNLVVDPSLIAVAPGGEPASSVSGRDEAAEIPVYKKGALKMDCDLPKEAWDPEMLAPHLKLVMSSVASDIKGAVTAQCTSWEEKPTLFVTRYEHADVYSAVADWYNTYQAQQQLADGEDVNLVFLDGHPQGPLDEAWSSLVGKRVRHVKSFSSPTCFRKAIFVPVGARGALSVTNFHDVASCKRVPQVRNFANAFVDRIIADDKALTQLADASKRTKPLVLVFLRNPFRPAQVLKNEKEVIASLRGLNFADVRLEPFDGLSFRECVALVRGAQVIVGIHDAALSFILFGLPGTTLVELQMPEYKGLSYYDRLSQFVGAAHRVVSLPPPEEDSLHQLPPAKLTTAISDAVQVEVAI</sequence>
<keyword evidence="11" id="KW-0175">Coiled coil</keyword>
<evidence type="ECO:0000256" key="8">
    <source>
        <dbReference type="ARBA" id="ARBA00042574"/>
    </source>
</evidence>
<comment type="catalytic activity">
    <reaction evidence="9">
        <text>L-seryl-[protein] + UDP-N-acetyl-alpha-D-glucosamine = 3-O-(N-acetyl-beta-D-glucosaminyl)-L-seryl-[protein] + UDP + H(+)</text>
        <dbReference type="Rhea" id="RHEA:48904"/>
        <dbReference type="Rhea" id="RHEA-COMP:9863"/>
        <dbReference type="Rhea" id="RHEA-COMP:12251"/>
        <dbReference type="ChEBI" id="CHEBI:15378"/>
        <dbReference type="ChEBI" id="CHEBI:29999"/>
        <dbReference type="ChEBI" id="CHEBI:57705"/>
        <dbReference type="ChEBI" id="CHEBI:58223"/>
        <dbReference type="ChEBI" id="CHEBI:90838"/>
        <dbReference type="EC" id="2.4.1.255"/>
    </reaction>
</comment>
<comment type="caution">
    <text evidence="14">The sequence shown here is derived from an EMBL/GenBank/DDBJ whole genome shotgun (WGS) entry which is preliminary data.</text>
</comment>
<dbReference type="PANTHER" id="PTHR20961">
    <property type="entry name" value="GLYCOSYLTRANSFERASE"/>
    <property type="match status" value="1"/>
</dbReference>
<keyword evidence="5" id="KW-0256">Endoplasmic reticulum</keyword>
<feature type="transmembrane region" description="Helical" evidence="12">
    <location>
        <begin position="20"/>
        <end position="38"/>
    </location>
</feature>
<evidence type="ECO:0000256" key="7">
    <source>
        <dbReference type="ARBA" id="ARBA00040944"/>
    </source>
</evidence>
<evidence type="ECO:0000256" key="10">
    <source>
        <dbReference type="ARBA" id="ARBA00049432"/>
    </source>
</evidence>
<evidence type="ECO:0000256" key="12">
    <source>
        <dbReference type="SAM" id="Phobius"/>
    </source>
</evidence>
<dbReference type="InterPro" id="IPR049625">
    <property type="entry name" value="Glyco_transf_61_cat"/>
</dbReference>
<dbReference type="GO" id="GO:0097363">
    <property type="term" value="F:protein O-acetylglucosaminyltransferase activity"/>
    <property type="evidence" value="ECO:0007669"/>
    <property type="project" value="UniProtKB-EC"/>
</dbReference>
<evidence type="ECO:0000259" key="13">
    <source>
        <dbReference type="Pfam" id="PF04577"/>
    </source>
</evidence>
<keyword evidence="3 14" id="KW-0808">Transferase</keyword>
<dbReference type="EC" id="2.4.1.255" evidence="1"/>